<evidence type="ECO:0000313" key="2">
    <source>
        <dbReference type="EMBL" id="MFC5720014.1"/>
    </source>
</evidence>
<dbReference type="EMBL" id="JBHSPB010000004">
    <property type="protein sequence ID" value="MFC5720014.1"/>
    <property type="molecule type" value="Genomic_DNA"/>
</dbReference>
<keyword evidence="3" id="KW-1185">Reference proteome</keyword>
<accession>A0ABW0YTY7</accession>
<gene>
    <name evidence="2" type="ORF">ACFP1Z_07495</name>
</gene>
<dbReference type="InterPro" id="IPR007278">
    <property type="entry name" value="DUF397"/>
</dbReference>
<dbReference type="Proteomes" id="UP001596083">
    <property type="component" value="Unassembled WGS sequence"/>
</dbReference>
<dbReference type="RefSeq" id="WP_390315123.1">
    <property type="nucleotide sequence ID" value="NZ_JBHSPB010000004.1"/>
</dbReference>
<comment type="caution">
    <text evidence="2">The sequence shown here is derived from an EMBL/GenBank/DDBJ whole genome shotgun (WGS) entry which is preliminary data.</text>
</comment>
<name>A0ABW0YTY7_9ACTN</name>
<feature type="domain" description="DUF397" evidence="1">
    <location>
        <begin position="29"/>
        <end position="82"/>
    </location>
</feature>
<evidence type="ECO:0000259" key="1">
    <source>
        <dbReference type="Pfam" id="PF04149"/>
    </source>
</evidence>
<organism evidence="2 3">
    <name type="scientific">Streptomyces gamaensis</name>
    <dbReference type="NCBI Taxonomy" id="1763542"/>
    <lineage>
        <taxon>Bacteria</taxon>
        <taxon>Bacillati</taxon>
        <taxon>Actinomycetota</taxon>
        <taxon>Actinomycetes</taxon>
        <taxon>Kitasatosporales</taxon>
        <taxon>Streptomycetaceae</taxon>
        <taxon>Streptomyces</taxon>
    </lineage>
</organism>
<proteinExistence type="predicted"/>
<protein>
    <submittedName>
        <fullName evidence="2">DUF397 domain-containing protein</fullName>
    </submittedName>
</protein>
<dbReference type="Pfam" id="PF04149">
    <property type="entry name" value="DUF397"/>
    <property type="match status" value="2"/>
</dbReference>
<sequence>MNTDNASGIRWTKSSYCGGNEGECVEVGARWAKSSHCGGNGGECVEIAHGIPGLIPIRDSKTPHHPILAFPATSWSGFLSALHRGEFDQ</sequence>
<reference evidence="3" key="1">
    <citation type="journal article" date="2019" name="Int. J. Syst. Evol. Microbiol.">
        <title>The Global Catalogue of Microorganisms (GCM) 10K type strain sequencing project: providing services to taxonomists for standard genome sequencing and annotation.</title>
        <authorList>
            <consortium name="The Broad Institute Genomics Platform"/>
            <consortium name="The Broad Institute Genome Sequencing Center for Infectious Disease"/>
            <person name="Wu L."/>
            <person name="Ma J."/>
        </authorList>
    </citation>
    <scope>NUCLEOTIDE SEQUENCE [LARGE SCALE GENOMIC DNA]</scope>
    <source>
        <strain evidence="3">CGMCC 4.7304</strain>
    </source>
</reference>
<evidence type="ECO:0000313" key="3">
    <source>
        <dbReference type="Proteomes" id="UP001596083"/>
    </source>
</evidence>
<feature type="domain" description="DUF397" evidence="1">
    <location>
        <begin position="10"/>
        <end position="27"/>
    </location>
</feature>